<organism evidence="8">
    <name type="scientific">Kuenenia stuttgartiensis</name>
    <dbReference type="NCBI Taxonomy" id="174633"/>
    <lineage>
        <taxon>Bacteria</taxon>
        <taxon>Pseudomonadati</taxon>
        <taxon>Planctomycetota</taxon>
        <taxon>Candidatus Brocadiia</taxon>
        <taxon>Candidatus Brocadiales</taxon>
        <taxon>Candidatus Brocadiaceae</taxon>
        <taxon>Candidatus Kuenenia</taxon>
    </lineage>
</organism>
<reference evidence="8" key="1">
    <citation type="journal article" date="2006" name="Nature">
        <title>Deciphering the evolution and metabolism of an anammox bacterium from a community genome.</title>
        <authorList>
            <person name="Strous M."/>
            <person name="Pelletier E."/>
            <person name="Mangenot S."/>
            <person name="Rattei T."/>
            <person name="Lehner A."/>
            <person name="Taylor M.W."/>
            <person name="Horn M."/>
            <person name="Daims H."/>
            <person name="Bartol-Mavel D."/>
            <person name="Wincker P."/>
            <person name="Barbe V."/>
            <person name="Fonknechten N."/>
            <person name="Vallenet D."/>
            <person name="Segurens B."/>
            <person name="Schenowitz-Truong C."/>
            <person name="Medigue C."/>
            <person name="Collingro A."/>
            <person name="Snel B."/>
            <person name="Dutilh B.E."/>
            <person name="OpDenCamp H.J.M."/>
            <person name="vanDerDrift C."/>
            <person name="Cirpus I."/>
            <person name="vanDePas-Schoonen K.T."/>
            <person name="Harhangi H.R."/>
            <person name="vanNiftrik L."/>
            <person name="Schmid M."/>
            <person name="Keltjens J."/>
            <person name="vanDeVossenberg J."/>
            <person name="Kartal B."/>
            <person name="Meier H."/>
            <person name="Frishman D."/>
            <person name="Huynen M.A."/>
            <person name="Mewes H."/>
            <person name="Weissenbach J."/>
            <person name="Jetten M.S.M."/>
            <person name="Wagner M."/>
            <person name="LePaslier D."/>
        </authorList>
    </citation>
    <scope>NUCLEOTIDE SEQUENCE</scope>
</reference>
<dbReference type="AlphaFoldDB" id="Q1PWI0"/>
<reference evidence="8" key="2">
    <citation type="submission" date="2006-01" db="EMBL/GenBank/DDBJ databases">
        <authorList>
            <person name="Genoscope"/>
        </authorList>
    </citation>
    <scope>NUCLEOTIDE SEQUENCE</scope>
</reference>
<keyword evidence="2" id="KW-1277">Toxin-antitoxin system</keyword>
<keyword evidence="7" id="KW-0346">Stress response</keyword>
<dbReference type="RefSeq" id="WP_419470091.1">
    <property type="nucleotide sequence ID" value="NZ_LT934425.1"/>
</dbReference>
<dbReference type="GO" id="GO:0003729">
    <property type="term" value="F:mRNA binding"/>
    <property type="evidence" value="ECO:0007669"/>
    <property type="project" value="InterPro"/>
</dbReference>
<gene>
    <name evidence="8" type="ORF">kustc0832</name>
</gene>
<proteinExistence type="inferred from homology"/>
<protein>
    <recommendedName>
        <fullName evidence="9">YcfA-like protein</fullName>
    </recommendedName>
</protein>
<keyword evidence="3" id="KW-0540">Nuclease</keyword>
<dbReference type="GO" id="GO:0004519">
    <property type="term" value="F:endonuclease activity"/>
    <property type="evidence" value="ECO:0007669"/>
    <property type="project" value="UniProtKB-KW"/>
</dbReference>
<dbReference type="SUPFAM" id="SSF54786">
    <property type="entry name" value="YcfA/nrd intein domain"/>
    <property type="match status" value="1"/>
</dbReference>
<dbReference type="Gene3D" id="3.30.920.30">
    <property type="entry name" value="Hypothetical protein"/>
    <property type="match status" value="1"/>
</dbReference>
<sequence>MRFVLKRLGFNKIRSQKHETWERITDAGTVLQVRLSHKGKRDISKGTFNEMLKQAGIDKKMFRDLLKK</sequence>
<evidence type="ECO:0000256" key="2">
    <source>
        <dbReference type="ARBA" id="ARBA00022649"/>
    </source>
</evidence>
<keyword evidence="4" id="KW-0255">Endonuclease</keyword>
<accession>Q1PWI0</accession>
<dbReference type="GO" id="GO:0016787">
    <property type="term" value="F:hydrolase activity"/>
    <property type="evidence" value="ECO:0007669"/>
    <property type="project" value="UniProtKB-KW"/>
</dbReference>
<evidence type="ECO:0000256" key="6">
    <source>
        <dbReference type="ARBA" id="ARBA00022884"/>
    </source>
</evidence>
<keyword evidence="5" id="KW-0378">Hydrolase</keyword>
<dbReference type="Pfam" id="PF07927">
    <property type="entry name" value="HicA_toxin"/>
    <property type="match status" value="1"/>
</dbReference>
<dbReference type="EMBL" id="CT573073">
    <property type="protein sequence ID" value="CAJ71577.1"/>
    <property type="molecule type" value="Genomic_DNA"/>
</dbReference>
<evidence type="ECO:0000256" key="4">
    <source>
        <dbReference type="ARBA" id="ARBA00022759"/>
    </source>
</evidence>
<name>Q1PWI0_KUEST</name>
<evidence type="ECO:0008006" key="9">
    <source>
        <dbReference type="Google" id="ProtNLM"/>
    </source>
</evidence>
<dbReference type="InterPro" id="IPR012933">
    <property type="entry name" value="HicA_mRNA_interferase"/>
</dbReference>
<comment type="similarity">
    <text evidence="1">Belongs to the HicA mRNA interferase family.</text>
</comment>
<evidence type="ECO:0000256" key="3">
    <source>
        <dbReference type="ARBA" id="ARBA00022722"/>
    </source>
</evidence>
<evidence type="ECO:0000256" key="5">
    <source>
        <dbReference type="ARBA" id="ARBA00022801"/>
    </source>
</evidence>
<keyword evidence="6" id="KW-0694">RNA-binding</keyword>
<evidence type="ECO:0000256" key="7">
    <source>
        <dbReference type="ARBA" id="ARBA00023016"/>
    </source>
</evidence>
<evidence type="ECO:0000313" key="8">
    <source>
        <dbReference type="EMBL" id="CAJ71577.1"/>
    </source>
</evidence>
<evidence type="ECO:0000256" key="1">
    <source>
        <dbReference type="ARBA" id="ARBA00006620"/>
    </source>
</evidence>
<dbReference type="InterPro" id="IPR038570">
    <property type="entry name" value="HicA_sf"/>
</dbReference>